<evidence type="ECO:0000256" key="4">
    <source>
        <dbReference type="ARBA" id="ARBA00022617"/>
    </source>
</evidence>
<keyword evidence="6 10" id="KW-0560">Oxidoreductase</keyword>
<accession>A0A8H5LS02</accession>
<dbReference type="PANTHER" id="PTHR46300">
    <property type="entry name" value="P450, PUTATIVE (EUROFUNG)-RELATED-RELATED"/>
    <property type="match status" value="1"/>
</dbReference>
<sequence>MLRSLCLAQSLPPTMLLSAIIVGCIICTSSAYSVFQCYGAKKLPPGPTRNLAGKLPAFQPWRLMTEWNRKYGPVILFRLGSQRVVVIGTMKAARDLLEKRGHIYSGRPRAIIGHEIFSPLRGIGMSEGPQFRKWKTFLQAGLAPSVIPNYQALQSIECFLLLNELLEDQDPFQFRARLRRFSTSVIFCLTYGRRIKSLQEDVVLRHNKSGMYFASVPGKFLVDSRFLQWFRWEPERHRAMNDEFYLALMNEVKDTMKDGTTAHKCMATYGLEKQEEFGLTDLEAAYTLSAPWSAGVGTTATTIEVFLLAMQLYPDVMRKAQREIDNIVGHDRMPGFQDAHSLPYVQALIKETTRWRCLAPLGFTHATTAEDEYEGMYIPKGSTVYGNIFSMTRDENTFPEPDKFRPERFLDTNDPRLIHFTTPFGFGRRLCPGMQFALQVDYIAIVRILWAFNISPSSNPNGTPKLPSPDNFLGGLVISPAPFECLFIPRSTSATELILREAEQAEIDAKQWP</sequence>
<dbReference type="EMBL" id="JAACJN010000138">
    <property type="protein sequence ID" value="KAF5367910.1"/>
    <property type="molecule type" value="Genomic_DNA"/>
</dbReference>
<dbReference type="GO" id="GO:0020037">
    <property type="term" value="F:heme binding"/>
    <property type="evidence" value="ECO:0007669"/>
    <property type="project" value="InterPro"/>
</dbReference>
<organism evidence="11 12">
    <name type="scientific">Collybiopsis confluens</name>
    <dbReference type="NCBI Taxonomy" id="2823264"/>
    <lineage>
        <taxon>Eukaryota</taxon>
        <taxon>Fungi</taxon>
        <taxon>Dikarya</taxon>
        <taxon>Basidiomycota</taxon>
        <taxon>Agaricomycotina</taxon>
        <taxon>Agaricomycetes</taxon>
        <taxon>Agaricomycetidae</taxon>
        <taxon>Agaricales</taxon>
        <taxon>Marasmiineae</taxon>
        <taxon>Omphalotaceae</taxon>
        <taxon>Collybiopsis</taxon>
    </lineage>
</organism>
<comment type="caution">
    <text evidence="11">The sequence shown here is derived from an EMBL/GenBank/DDBJ whole genome shotgun (WGS) entry which is preliminary data.</text>
</comment>
<evidence type="ECO:0000256" key="7">
    <source>
        <dbReference type="ARBA" id="ARBA00023004"/>
    </source>
</evidence>
<dbReference type="OrthoDB" id="1055148at2759"/>
<dbReference type="InterPro" id="IPR050364">
    <property type="entry name" value="Cytochrome_P450_fung"/>
</dbReference>
<dbReference type="InterPro" id="IPR036396">
    <property type="entry name" value="Cyt_P450_sf"/>
</dbReference>
<evidence type="ECO:0000256" key="9">
    <source>
        <dbReference type="PIRSR" id="PIRSR602401-1"/>
    </source>
</evidence>
<gene>
    <name evidence="11" type="ORF">D9757_011254</name>
</gene>
<dbReference type="GO" id="GO:0004497">
    <property type="term" value="F:monooxygenase activity"/>
    <property type="evidence" value="ECO:0007669"/>
    <property type="project" value="UniProtKB-KW"/>
</dbReference>
<dbReference type="PANTHER" id="PTHR46300:SF4">
    <property type="entry name" value="CYTOCHROME P450 98A3"/>
    <property type="match status" value="1"/>
</dbReference>
<dbReference type="InterPro" id="IPR001128">
    <property type="entry name" value="Cyt_P450"/>
</dbReference>
<evidence type="ECO:0000256" key="6">
    <source>
        <dbReference type="ARBA" id="ARBA00023002"/>
    </source>
</evidence>
<comment type="similarity">
    <text evidence="3 10">Belongs to the cytochrome P450 family.</text>
</comment>
<keyword evidence="8 10" id="KW-0503">Monooxygenase</keyword>
<evidence type="ECO:0000256" key="8">
    <source>
        <dbReference type="ARBA" id="ARBA00023033"/>
    </source>
</evidence>
<reference evidence="11 12" key="1">
    <citation type="journal article" date="2020" name="ISME J.">
        <title>Uncovering the hidden diversity of litter-decomposition mechanisms in mushroom-forming fungi.</title>
        <authorList>
            <person name="Floudas D."/>
            <person name="Bentzer J."/>
            <person name="Ahren D."/>
            <person name="Johansson T."/>
            <person name="Persson P."/>
            <person name="Tunlid A."/>
        </authorList>
    </citation>
    <scope>NUCLEOTIDE SEQUENCE [LARGE SCALE GENOMIC DNA]</scope>
    <source>
        <strain evidence="11 12">CBS 406.79</strain>
    </source>
</reference>
<dbReference type="GO" id="GO:0016705">
    <property type="term" value="F:oxidoreductase activity, acting on paired donors, with incorporation or reduction of molecular oxygen"/>
    <property type="evidence" value="ECO:0007669"/>
    <property type="project" value="InterPro"/>
</dbReference>
<proteinExistence type="inferred from homology"/>
<dbReference type="PRINTS" id="PR00463">
    <property type="entry name" value="EP450I"/>
</dbReference>
<dbReference type="SUPFAM" id="SSF48264">
    <property type="entry name" value="Cytochrome P450"/>
    <property type="match status" value="1"/>
</dbReference>
<dbReference type="GO" id="GO:0005506">
    <property type="term" value="F:iron ion binding"/>
    <property type="evidence" value="ECO:0007669"/>
    <property type="project" value="InterPro"/>
</dbReference>
<evidence type="ECO:0000313" key="12">
    <source>
        <dbReference type="Proteomes" id="UP000518752"/>
    </source>
</evidence>
<keyword evidence="12" id="KW-1185">Reference proteome</keyword>
<evidence type="ECO:0008006" key="13">
    <source>
        <dbReference type="Google" id="ProtNLM"/>
    </source>
</evidence>
<comment type="pathway">
    <text evidence="2">Secondary metabolite biosynthesis.</text>
</comment>
<dbReference type="Pfam" id="PF00067">
    <property type="entry name" value="p450"/>
    <property type="match status" value="1"/>
</dbReference>
<dbReference type="CDD" id="cd11065">
    <property type="entry name" value="CYP64-like"/>
    <property type="match status" value="1"/>
</dbReference>
<dbReference type="PROSITE" id="PS00086">
    <property type="entry name" value="CYTOCHROME_P450"/>
    <property type="match status" value="1"/>
</dbReference>
<evidence type="ECO:0000256" key="10">
    <source>
        <dbReference type="RuleBase" id="RU000461"/>
    </source>
</evidence>
<dbReference type="InterPro" id="IPR002401">
    <property type="entry name" value="Cyt_P450_E_grp-I"/>
</dbReference>
<evidence type="ECO:0000313" key="11">
    <source>
        <dbReference type="EMBL" id="KAF5367910.1"/>
    </source>
</evidence>
<name>A0A8H5LS02_9AGAR</name>
<evidence type="ECO:0000256" key="3">
    <source>
        <dbReference type="ARBA" id="ARBA00010617"/>
    </source>
</evidence>
<comment type="cofactor">
    <cofactor evidence="1 9">
        <name>heme</name>
        <dbReference type="ChEBI" id="CHEBI:30413"/>
    </cofactor>
</comment>
<keyword evidence="5 9" id="KW-0479">Metal-binding</keyword>
<dbReference type="InterPro" id="IPR017972">
    <property type="entry name" value="Cyt_P450_CS"/>
</dbReference>
<evidence type="ECO:0000256" key="2">
    <source>
        <dbReference type="ARBA" id="ARBA00005179"/>
    </source>
</evidence>
<evidence type="ECO:0000256" key="1">
    <source>
        <dbReference type="ARBA" id="ARBA00001971"/>
    </source>
</evidence>
<protein>
    <recommendedName>
        <fullName evidence="13">Cytochrome P450</fullName>
    </recommendedName>
</protein>
<dbReference type="Gene3D" id="1.10.630.10">
    <property type="entry name" value="Cytochrome P450"/>
    <property type="match status" value="1"/>
</dbReference>
<keyword evidence="7 9" id="KW-0408">Iron</keyword>
<dbReference type="PROSITE" id="PS51257">
    <property type="entry name" value="PROKAR_LIPOPROTEIN"/>
    <property type="match status" value="1"/>
</dbReference>
<dbReference type="AlphaFoldDB" id="A0A8H5LS02"/>
<keyword evidence="4 9" id="KW-0349">Heme</keyword>
<dbReference type="Proteomes" id="UP000518752">
    <property type="component" value="Unassembled WGS sequence"/>
</dbReference>
<evidence type="ECO:0000256" key="5">
    <source>
        <dbReference type="ARBA" id="ARBA00022723"/>
    </source>
</evidence>
<feature type="binding site" description="axial binding residue" evidence="9">
    <location>
        <position position="431"/>
    </location>
    <ligand>
        <name>heme</name>
        <dbReference type="ChEBI" id="CHEBI:30413"/>
    </ligand>
    <ligandPart>
        <name>Fe</name>
        <dbReference type="ChEBI" id="CHEBI:18248"/>
    </ligandPart>
</feature>